<protein>
    <submittedName>
        <fullName evidence="1">2OG-Fe(II) oxygenase</fullName>
    </submittedName>
</protein>
<organism evidence="1 2">
    <name type="scientific">Paraburkholderia acidicola</name>
    <dbReference type="NCBI Taxonomy" id="1912599"/>
    <lineage>
        <taxon>Bacteria</taxon>
        <taxon>Pseudomonadati</taxon>
        <taxon>Pseudomonadota</taxon>
        <taxon>Betaproteobacteria</taxon>
        <taxon>Burkholderiales</taxon>
        <taxon>Burkholderiaceae</taxon>
        <taxon>Paraburkholderia</taxon>
    </lineage>
</organism>
<gene>
    <name evidence="1" type="ORF">N0A02_22950</name>
</gene>
<dbReference type="Gene3D" id="2.60.120.620">
    <property type="entry name" value="q2cbj1_9rhob like domain"/>
    <property type="match status" value="1"/>
</dbReference>
<evidence type="ECO:0000313" key="1">
    <source>
        <dbReference type="EMBL" id="MEQ5842308.1"/>
    </source>
</evidence>
<proteinExistence type="predicted"/>
<evidence type="ECO:0000313" key="2">
    <source>
        <dbReference type="Proteomes" id="UP001469089"/>
    </source>
</evidence>
<keyword evidence="2" id="KW-1185">Reference proteome</keyword>
<dbReference type="Proteomes" id="UP001469089">
    <property type="component" value="Unassembled WGS sequence"/>
</dbReference>
<dbReference type="InterPro" id="IPR018655">
    <property type="entry name" value="DUF2086"/>
</dbReference>
<comment type="caution">
    <text evidence="1">The sequence shown here is derived from an EMBL/GenBank/DDBJ whole genome shotgun (WGS) entry which is preliminary data.</text>
</comment>
<name>A0ABV1LSJ5_9BURK</name>
<dbReference type="EMBL" id="JAOALG010000002">
    <property type="protein sequence ID" value="MEQ5842308.1"/>
    <property type="molecule type" value="Genomic_DNA"/>
</dbReference>
<dbReference type="RefSeq" id="WP_349544191.1">
    <property type="nucleotide sequence ID" value="NZ_JAOALG010000002.1"/>
</dbReference>
<reference evidence="1 2" key="1">
    <citation type="journal article" date="2024" name="Chem. Sci.">
        <title>Discovery of a lagriamide polyketide by integrated genome mining, isotopic labeling, and untargeted metabolomics.</title>
        <authorList>
            <person name="Fergusson C.H."/>
            <person name="Saulog J."/>
            <person name="Paulo B.S."/>
            <person name="Wilson D.M."/>
            <person name="Liu D.Y."/>
            <person name="Morehouse N.J."/>
            <person name="Waterworth S."/>
            <person name="Barkei J."/>
            <person name="Gray C.A."/>
            <person name="Kwan J.C."/>
            <person name="Eustaquio A.S."/>
            <person name="Linington R.G."/>
        </authorList>
    </citation>
    <scope>NUCLEOTIDE SEQUENCE [LARGE SCALE GENOMIC DNA]</scope>
    <source>
        <strain evidence="1 2">RL17-338-BIF-B</strain>
    </source>
</reference>
<dbReference type="Pfam" id="PF09859">
    <property type="entry name" value="Oxygenase-NA"/>
    <property type="match status" value="1"/>
</dbReference>
<sequence length="289" mass="32251">MPGHFMLQDTLPGVEPRDLIDVDVDVDVDASTSSKVSDAHNDAVAHDRPSIASLTSIAPRVDTADWPRIARELDQYGCAVLPGLLDARECGALAALYPRDDLYRSRVVMARHGFGRGEYRYFDYPLPDVVGGLRTALYPHLVPVANRWNETIGIEVRYPATHAAFLRRCHDAGQLRPTPLILQYGKDDYNCLHQDLYGEHVFPLQAAILLSEPGVDFSGGEFVMTEQRPRMQSRVEVVPLHKGDAVIFAVHHRPVQGTRGAYRVNLRHGVSRLRSGHRHTLGVIFHDAL</sequence>
<accession>A0ABV1LSJ5</accession>